<dbReference type="GO" id="GO:0005829">
    <property type="term" value="C:cytosol"/>
    <property type="evidence" value="ECO:0007669"/>
    <property type="project" value="TreeGrafter"/>
</dbReference>
<dbReference type="Proteomes" id="UP000007089">
    <property type="component" value="Chromosome"/>
</dbReference>
<protein>
    <submittedName>
        <fullName evidence="5">Exonuclease RNase T and DNA polymerase III</fullName>
    </submittedName>
</protein>
<dbReference type="CDD" id="cd06127">
    <property type="entry name" value="DEDDh"/>
    <property type="match status" value="1"/>
</dbReference>
<dbReference type="KEGG" id="acp:A2cp1_0820"/>
<organism evidence="5 6">
    <name type="scientific">Anaeromyxobacter dehalogenans (strain ATCC BAA-258 / DSM 21875 / 2CP-1)</name>
    <dbReference type="NCBI Taxonomy" id="455488"/>
    <lineage>
        <taxon>Bacteria</taxon>
        <taxon>Pseudomonadati</taxon>
        <taxon>Myxococcota</taxon>
        <taxon>Myxococcia</taxon>
        <taxon>Myxococcales</taxon>
        <taxon>Cystobacterineae</taxon>
        <taxon>Anaeromyxobacteraceae</taxon>
        <taxon>Anaeromyxobacter</taxon>
    </lineage>
</organism>
<dbReference type="PANTHER" id="PTHR30231:SF4">
    <property type="entry name" value="PROTEIN NEN2"/>
    <property type="match status" value="1"/>
</dbReference>
<evidence type="ECO:0000256" key="2">
    <source>
        <dbReference type="ARBA" id="ARBA00022801"/>
    </source>
</evidence>
<sequence length="207" mass="22734">MLGNDHVFWPSPSWDSVVYWALDLETGGLDPRRDAILAVGMVPVRQGSVRLGESFSTLIRPEAAAAAIDPGSILAHQLVPHDVATAPSLDSVLADVDLRAREGALLVHQASLDVAFLKRAYRRCGRRWPEPPVVDTVALLIKAAKRQRFVNPDAPSMEPDLNLLAARRQRGLPDYGQHDALTDAVATAELFLVLRRQVAARTLRDLR</sequence>
<feature type="domain" description="Exonuclease" evidence="4">
    <location>
        <begin position="18"/>
        <end position="200"/>
    </location>
</feature>
<keyword evidence="6" id="KW-1185">Reference proteome</keyword>
<evidence type="ECO:0000256" key="3">
    <source>
        <dbReference type="ARBA" id="ARBA00022839"/>
    </source>
</evidence>
<dbReference type="PANTHER" id="PTHR30231">
    <property type="entry name" value="DNA POLYMERASE III SUBUNIT EPSILON"/>
    <property type="match status" value="1"/>
</dbReference>
<dbReference type="SUPFAM" id="SSF53098">
    <property type="entry name" value="Ribonuclease H-like"/>
    <property type="match status" value="1"/>
</dbReference>
<name>B8JDS7_ANAD2</name>
<dbReference type="InterPro" id="IPR036397">
    <property type="entry name" value="RNaseH_sf"/>
</dbReference>
<gene>
    <name evidence="5" type="ordered locus">A2cp1_0820</name>
</gene>
<evidence type="ECO:0000313" key="6">
    <source>
        <dbReference type="Proteomes" id="UP000007089"/>
    </source>
</evidence>
<dbReference type="InterPro" id="IPR013520">
    <property type="entry name" value="Ribonucl_H"/>
</dbReference>
<dbReference type="Pfam" id="PF00929">
    <property type="entry name" value="RNase_T"/>
    <property type="match status" value="1"/>
</dbReference>
<dbReference type="AlphaFoldDB" id="B8JDS7"/>
<dbReference type="GO" id="GO:0006259">
    <property type="term" value="P:DNA metabolic process"/>
    <property type="evidence" value="ECO:0007669"/>
    <property type="project" value="UniProtKB-ARBA"/>
</dbReference>
<proteinExistence type="predicted"/>
<accession>B8JDS7</accession>
<dbReference type="GO" id="GO:0003676">
    <property type="term" value="F:nucleic acid binding"/>
    <property type="evidence" value="ECO:0007669"/>
    <property type="project" value="InterPro"/>
</dbReference>
<dbReference type="HOGENOM" id="CLU_047806_9_1_7"/>
<dbReference type="Gene3D" id="3.30.420.10">
    <property type="entry name" value="Ribonuclease H-like superfamily/Ribonuclease H"/>
    <property type="match status" value="1"/>
</dbReference>
<reference evidence="5" key="1">
    <citation type="submission" date="2009-01" db="EMBL/GenBank/DDBJ databases">
        <title>Complete sequence of Anaeromyxobacter dehalogenans 2CP-1.</title>
        <authorList>
            <consortium name="US DOE Joint Genome Institute"/>
            <person name="Lucas S."/>
            <person name="Copeland A."/>
            <person name="Lapidus A."/>
            <person name="Glavina del Rio T."/>
            <person name="Dalin E."/>
            <person name="Tice H."/>
            <person name="Bruce D."/>
            <person name="Goodwin L."/>
            <person name="Pitluck S."/>
            <person name="Saunders E."/>
            <person name="Brettin T."/>
            <person name="Detter J.C."/>
            <person name="Han C."/>
            <person name="Larimer F."/>
            <person name="Land M."/>
            <person name="Hauser L."/>
            <person name="Kyrpides N."/>
            <person name="Ovchinnikova G."/>
            <person name="Beliaev A.S."/>
            <person name="Richardson P."/>
        </authorList>
    </citation>
    <scope>NUCLEOTIDE SEQUENCE</scope>
    <source>
        <strain evidence="5">2CP-1</strain>
    </source>
</reference>
<keyword evidence="3 5" id="KW-0269">Exonuclease</keyword>
<dbReference type="GO" id="GO:0008408">
    <property type="term" value="F:3'-5' exonuclease activity"/>
    <property type="evidence" value="ECO:0007669"/>
    <property type="project" value="TreeGrafter"/>
</dbReference>
<dbReference type="InterPro" id="IPR012337">
    <property type="entry name" value="RNaseH-like_sf"/>
</dbReference>
<keyword evidence="2" id="KW-0378">Hydrolase</keyword>
<keyword evidence="1" id="KW-0540">Nuclease</keyword>
<dbReference type="SMART" id="SM00479">
    <property type="entry name" value="EXOIII"/>
    <property type="match status" value="1"/>
</dbReference>
<evidence type="ECO:0000313" key="5">
    <source>
        <dbReference type="EMBL" id="ACL64172.1"/>
    </source>
</evidence>
<dbReference type="EMBL" id="CP001359">
    <property type="protein sequence ID" value="ACL64172.1"/>
    <property type="molecule type" value="Genomic_DNA"/>
</dbReference>
<dbReference type="RefSeq" id="WP_012632188.1">
    <property type="nucleotide sequence ID" value="NC_011891.1"/>
</dbReference>
<evidence type="ECO:0000256" key="1">
    <source>
        <dbReference type="ARBA" id="ARBA00022722"/>
    </source>
</evidence>
<evidence type="ECO:0000259" key="4">
    <source>
        <dbReference type="SMART" id="SM00479"/>
    </source>
</evidence>